<dbReference type="PROSITE" id="PS51257">
    <property type="entry name" value="PROKAR_LIPOPROTEIN"/>
    <property type="match status" value="1"/>
</dbReference>
<dbReference type="PROSITE" id="PS00626">
    <property type="entry name" value="RCC1_2"/>
    <property type="match status" value="1"/>
</dbReference>
<accession>A0AAZ3Q5A0</accession>
<dbReference type="InterPro" id="IPR009091">
    <property type="entry name" value="RCC1/BLIP-II"/>
</dbReference>
<reference evidence="3" key="3">
    <citation type="submission" date="2025-09" db="UniProtKB">
        <authorList>
            <consortium name="Ensembl"/>
        </authorList>
    </citation>
    <scope>IDENTIFICATION</scope>
</reference>
<dbReference type="Pfam" id="PF00415">
    <property type="entry name" value="RCC1"/>
    <property type="match status" value="1"/>
</dbReference>
<dbReference type="InterPro" id="IPR000408">
    <property type="entry name" value="Reg_chr_condens"/>
</dbReference>
<evidence type="ECO:0000256" key="1">
    <source>
        <dbReference type="ARBA" id="ARBA00022737"/>
    </source>
</evidence>
<dbReference type="Ensembl" id="ENSOTST00005150712.1">
    <property type="protein sequence ID" value="ENSOTSP00005124407.1"/>
    <property type="gene ID" value="ENSOTSG00005069211.1"/>
</dbReference>
<protein>
    <submittedName>
        <fullName evidence="3">Uncharacterized protein</fullName>
    </submittedName>
</protein>
<evidence type="ECO:0000256" key="2">
    <source>
        <dbReference type="PROSITE-ProRule" id="PRU00235"/>
    </source>
</evidence>
<dbReference type="Gene3D" id="2.130.10.30">
    <property type="entry name" value="Regulator of chromosome condensation 1/beta-lactamase-inhibitor protein II"/>
    <property type="match status" value="1"/>
</dbReference>
<dbReference type="InterPro" id="IPR051625">
    <property type="entry name" value="Signaling_Regulatory_Domain"/>
</dbReference>
<dbReference type="PROSITE" id="PS50012">
    <property type="entry name" value="RCC1_3"/>
    <property type="match status" value="1"/>
</dbReference>
<keyword evidence="4" id="KW-1185">Reference proteome</keyword>
<sequence>MQHPVKSLSGIPLGLGAVVSVSCGQDHSVAVCASGQVFSWGLNSHGQLGLGKRVSLQPIPALVRSLTGVPVTQVAAGGPTLWPSPSQAWSTAVGRTGLGSWDSTVWMRKVLQLSLFVRYLYKKLIRLIHQHFLI</sequence>
<dbReference type="AlphaFoldDB" id="A0AAZ3Q5A0"/>
<dbReference type="Proteomes" id="UP000694402">
    <property type="component" value="Unassembled WGS sequence"/>
</dbReference>
<keyword evidence="1" id="KW-0677">Repeat</keyword>
<reference evidence="3" key="2">
    <citation type="submission" date="2025-08" db="UniProtKB">
        <authorList>
            <consortium name="Ensembl"/>
        </authorList>
    </citation>
    <scope>IDENTIFICATION</scope>
</reference>
<organism evidence="3 4">
    <name type="scientific">Oncorhynchus tshawytscha</name>
    <name type="common">Chinook salmon</name>
    <name type="synonym">Salmo tshawytscha</name>
    <dbReference type="NCBI Taxonomy" id="74940"/>
    <lineage>
        <taxon>Eukaryota</taxon>
        <taxon>Metazoa</taxon>
        <taxon>Chordata</taxon>
        <taxon>Craniata</taxon>
        <taxon>Vertebrata</taxon>
        <taxon>Euteleostomi</taxon>
        <taxon>Actinopterygii</taxon>
        <taxon>Neopterygii</taxon>
        <taxon>Teleostei</taxon>
        <taxon>Protacanthopterygii</taxon>
        <taxon>Salmoniformes</taxon>
        <taxon>Salmonidae</taxon>
        <taxon>Salmoninae</taxon>
        <taxon>Oncorhynchus</taxon>
    </lineage>
</organism>
<dbReference type="SUPFAM" id="SSF50985">
    <property type="entry name" value="RCC1/BLIP-II"/>
    <property type="match status" value="1"/>
</dbReference>
<dbReference type="PANTHER" id="PTHR22872">
    <property type="entry name" value="BTK-BINDING PROTEIN-RELATED"/>
    <property type="match status" value="1"/>
</dbReference>
<feature type="repeat" description="RCC1" evidence="2">
    <location>
        <begin position="35"/>
        <end position="78"/>
    </location>
</feature>
<name>A0AAZ3Q5A0_ONCTS</name>
<reference evidence="4" key="1">
    <citation type="journal article" date="2018" name="PLoS ONE">
        <title>Chinook salmon (Oncorhynchus tshawytscha) genome and transcriptome.</title>
        <authorList>
            <person name="Christensen K.A."/>
            <person name="Leong J.S."/>
            <person name="Sakhrani D."/>
            <person name="Biagi C.A."/>
            <person name="Minkley D.R."/>
            <person name="Withler R.E."/>
            <person name="Rondeau E.B."/>
            <person name="Koop B.F."/>
            <person name="Devlin R.H."/>
        </authorList>
    </citation>
    <scope>NUCLEOTIDE SEQUENCE [LARGE SCALE GENOMIC DNA]</scope>
</reference>
<proteinExistence type="predicted"/>
<evidence type="ECO:0000313" key="4">
    <source>
        <dbReference type="Proteomes" id="UP000694402"/>
    </source>
</evidence>
<evidence type="ECO:0000313" key="3">
    <source>
        <dbReference type="Ensembl" id="ENSOTSP00005124407.1"/>
    </source>
</evidence>
<dbReference type="GeneTree" id="ENSGT00940000163989"/>